<keyword evidence="3" id="KW-0288">FMN</keyword>
<keyword evidence="2" id="KW-0285">Flavoprotein</keyword>
<keyword evidence="8" id="KW-1185">Reference proteome</keyword>
<evidence type="ECO:0000256" key="5">
    <source>
        <dbReference type="ARBA" id="ARBA00023002"/>
    </source>
</evidence>
<dbReference type="Pfam" id="PF01207">
    <property type="entry name" value="Dus"/>
    <property type="match status" value="2"/>
</dbReference>
<gene>
    <name evidence="7" type="ORF">CRM22_006509</name>
</gene>
<feature type="domain" description="DUS-like FMN-binding" evidence="6">
    <location>
        <begin position="200"/>
        <end position="296"/>
    </location>
</feature>
<organism evidence="7 8">
    <name type="scientific">Opisthorchis felineus</name>
    <dbReference type="NCBI Taxonomy" id="147828"/>
    <lineage>
        <taxon>Eukaryota</taxon>
        <taxon>Metazoa</taxon>
        <taxon>Spiralia</taxon>
        <taxon>Lophotrochozoa</taxon>
        <taxon>Platyhelminthes</taxon>
        <taxon>Trematoda</taxon>
        <taxon>Digenea</taxon>
        <taxon>Opisthorchiida</taxon>
        <taxon>Opisthorchiata</taxon>
        <taxon>Opisthorchiidae</taxon>
        <taxon>Opisthorchis</taxon>
    </lineage>
</organism>
<dbReference type="Proteomes" id="UP000308267">
    <property type="component" value="Unassembled WGS sequence"/>
</dbReference>
<dbReference type="STRING" id="147828.A0A4S2LKI1"/>
<feature type="domain" description="DUS-like FMN-binding" evidence="6">
    <location>
        <begin position="18"/>
        <end position="133"/>
    </location>
</feature>
<dbReference type="AlphaFoldDB" id="A0A4S2LKI1"/>
<sequence length="380" mass="42483">MDIFETYRKDDTPFVCVAAPMVRFSKLPFRLLVREYGVDVACTPMIMADSFVRSAKARETEFTTCPADRPLIVQLASKDPCELSIATEMLAPYCEGIDLNCGCPQKWAMESGLGSALLRKPELIAALVRAARTIIPRWRSSTLKPKYWSTGHSVLEECECSNFTPNVARQEGPFSVSAKLRLVPVEVRACGDSSSSRLGVTVELIRRLAAMGVDWITLHARTPSQRSSDPASWDVVQEVVMSSVKHAITGDPIPIVLNGDIRTFLDGQRAHEHTGCHGVMAARGLLSEPRLFSRTTDFTSLCELRGLLNQWIYLSARYAGGTCFRSTHQQAYWMLEHHLDRTRRLIFHSVNSFPGLVDWLEDHWTSLGLPEEPILMNGTI</sequence>
<dbReference type="Gene3D" id="3.20.20.70">
    <property type="entry name" value="Aldolase class I"/>
    <property type="match status" value="1"/>
</dbReference>
<dbReference type="PANTHER" id="PTHR11082">
    <property type="entry name" value="TRNA-DIHYDROURIDINE SYNTHASE"/>
    <property type="match status" value="1"/>
</dbReference>
<dbReference type="PROSITE" id="PS01136">
    <property type="entry name" value="UPF0034"/>
    <property type="match status" value="1"/>
</dbReference>
<proteinExistence type="predicted"/>
<reference evidence="7 8" key="1">
    <citation type="journal article" date="2019" name="BMC Genomics">
        <title>New insights from Opisthorchis felineus genome: update on genomics of the epidemiologically important liver flukes.</title>
        <authorList>
            <person name="Ershov N.I."/>
            <person name="Mordvinov V.A."/>
            <person name="Prokhortchouk E.B."/>
            <person name="Pakharukova M.Y."/>
            <person name="Gunbin K.V."/>
            <person name="Ustyantsev K."/>
            <person name="Genaev M.A."/>
            <person name="Blinov A.G."/>
            <person name="Mazur A."/>
            <person name="Boulygina E."/>
            <person name="Tsygankova S."/>
            <person name="Khrameeva E."/>
            <person name="Chekanov N."/>
            <person name="Fan G."/>
            <person name="Xiao A."/>
            <person name="Zhang H."/>
            <person name="Xu X."/>
            <person name="Yang H."/>
            <person name="Solovyev V."/>
            <person name="Lee S.M."/>
            <person name="Liu X."/>
            <person name="Afonnikov D.A."/>
            <person name="Skryabin K.G."/>
        </authorList>
    </citation>
    <scope>NUCLEOTIDE SEQUENCE [LARGE SCALE GENOMIC DNA]</scope>
    <source>
        <strain evidence="7">AK-0245</strain>
        <tissue evidence="7">Whole organism</tissue>
    </source>
</reference>
<dbReference type="PANTHER" id="PTHR11082:SF31">
    <property type="entry name" value="TRNA-DIHYDROURIDINE(20A_20B) SYNTHASE [NAD(P)+]-LIKE"/>
    <property type="match status" value="1"/>
</dbReference>
<dbReference type="SUPFAM" id="SSF51395">
    <property type="entry name" value="FMN-linked oxidoreductases"/>
    <property type="match status" value="1"/>
</dbReference>
<evidence type="ECO:0000313" key="7">
    <source>
        <dbReference type="EMBL" id="TGZ64153.1"/>
    </source>
</evidence>
<evidence type="ECO:0000256" key="4">
    <source>
        <dbReference type="ARBA" id="ARBA00022694"/>
    </source>
</evidence>
<dbReference type="InterPro" id="IPR018517">
    <property type="entry name" value="tRNA_hU_synthase_CS"/>
</dbReference>
<dbReference type="OrthoDB" id="9977870at2759"/>
<dbReference type="InterPro" id="IPR035587">
    <property type="entry name" value="DUS-like_FMN-bd"/>
</dbReference>
<dbReference type="GO" id="GO:0050660">
    <property type="term" value="F:flavin adenine dinucleotide binding"/>
    <property type="evidence" value="ECO:0007669"/>
    <property type="project" value="InterPro"/>
</dbReference>
<evidence type="ECO:0000256" key="2">
    <source>
        <dbReference type="ARBA" id="ARBA00022630"/>
    </source>
</evidence>
<name>A0A4S2LKI1_OPIFE</name>
<evidence type="ECO:0000313" key="8">
    <source>
        <dbReference type="Proteomes" id="UP000308267"/>
    </source>
</evidence>
<keyword evidence="4" id="KW-0819">tRNA processing</keyword>
<dbReference type="CDD" id="cd02801">
    <property type="entry name" value="DUS_like_FMN"/>
    <property type="match status" value="1"/>
</dbReference>
<dbReference type="EMBL" id="SJOL01006866">
    <property type="protein sequence ID" value="TGZ64153.1"/>
    <property type="molecule type" value="Genomic_DNA"/>
</dbReference>
<evidence type="ECO:0000256" key="3">
    <source>
        <dbReference type="ARBA" id="ARBA00022643"/>
    </source>
</evidence>
<dbReference type="GO" id="GO:0017150">
    <property type="term" value="F:tRNA dihydrouridine synthase activity"/>
    <property type="evidence" value="ECO:0007669"/>
    <property type="project" value="InterPro"/>
</dbReference>
<keyword evidence="5" id="KW-0560">Oxidoreductase</keyword>
<comment type="caution">
    <text evidence="7">The sequence shown here is derived from an EMBL/GenBank/DDBJ whole genome shotgun (WGS) entry which is preliminary data.</text>
</comment>
<evidence type="ECO:0000259" key="6">
    <source>
        <dbReference type="Pfam" id="PF01207"/>
    </source>
</evidence>
<protein>
    <recommendedName>
        <fullName evidence="6">DUS-like FMN-binding domain-containing protein</fullName>
    </recommendedName>
</protein>
<evidence type="ECO:0000256" key="1">
    <source>
        <dbReference type="ARBA" id="ARBA00001917"/>
    </source>
</evidence>
<dbReference type="InterPro" id="IPR013785">
    <property type="entry name" value="Aldolase_TIM"/>
</dbReference>
<accession>A0A4S2LKI1</accession>
<comment type="cofactor">
    <cofactor evidence="1">
        <name>FMN</name>
        <dbReference type="ChEBI" id="CHEBI:58210"/>
    </cofactor>
</comment>